<reference evidence="5" key="1">
    <citation type="submission" date="2016-11" db="EMBL/GenBank/DDBJ databases">
        <authorList>
            <person name="Varghese N."/>
            <person name="Submissions S."/>
        </authorList>
    </citation>
    <scope>NUCLEOTIDE SEQUENCE [LARGE SCALE GENOMIC DNA]</scope>
    <source>
        <strain evidence="5">CGMCC 1.8995</strain>
    </source>
</reference>
<keyword evidence="4" id="KW-0131">Cell cycle</keyword>
<keyword evidence="2" id="KW-0812">Transmembrane</keyword>
<keyword evidence="5" id="KW-1185">Reference proteome</keyword>
<gene>
    <name evidence="4" type="ORF">SAMN05216361_1723</name>
</gene>
<dbReference type="RefSeq" id="WP_073320769.1">
    <property type="nucleotide sequence ID" value="NZ_FQWD01000002.1"/>
</dbReference>
<evidence type="ECO:0000313" key="5">
    <source>
        <dbReference type="Proteomes" id="UP000184520"/>
    </source>
</evidence>
<feature type="transmembrane region" description="Helical" evidence="2">
    <location>
        <begin position="37"/>
        <end position="58"/>
    </location>
</feature>
<name>A0A1M5I0U6_9ALTE</name>
<dbReference type="GO" id="GO:0051301">
    <property type="term" value="P:cell division"/>
    <property type="evidence" value="ECO:0007669"/>
    <property type="project" value="UniProtKB-KW"/>
</dbReference>
<dbReference type="PROSITE" id="PS51724">
    <property type="entry name" value="SPOR"/>
    <property type="match status" value="1"/>
</dbReference>
<dbReference type="AlphaFoldDB" id="A0A1M5I0U6"/>
<evidence type="ECO:0000256" key="2">
    <source>
        <dbReference type="SAM" id="Phobius"/>
    </source>
</evidence>
<sequence length="191" mass="21738">MSQRDYVSRGRAPQKKQKNKKASGTARSNAPKAPVKTVSWIAVAVVVALLVGFAYFLWSIKDNVEPDGAQPMAKKPVAVEDELPGLPQEEWEYIKTLPGYEVEVDVAEQEKSDKRYLMQCASFKTRAQAEEMRAKIAFQGLEAQIRRSDGDNGEWFRVILGPYDAKRDAERAKHALRKVNITTCQIWYWNF</sequence>
<dbReference type="InterPro" id="IPR052521">
    <property type="entry name" value="Cell_div_SPOR-domain"/>
</dbReference>
<dbReference type="InterPro" id="IPR036680">
    <property type="entry name" value="SPOR-like_sf"/>
</dbReference>
<dbReference type="InterPro" id="IPR007730">
    <property type="entry name" value="SPOR-like_dom"/>
</dbReference>
<evidence type="ECO:0000313" key="4">
    <source>
        <dbReference type="EMBL" id="SHG21908.1"/>
    </source>
</evidence>
<dbReference type="Proteomes" id="UP000184520">
    <property type="component" value="Unassembled WGS sequence"/>
</dbReference>
<dbReference type="GO" id="GO:0042834">
    <property type="term" value="F:peptidoglycan binding"/>
    <property type="evidence" value="ECO:0007669"/>
    <property type="project" value="InterPro"/>
</dbReference>
<dbReference type="STRING" id="634436.SAMN05216361_1723"/>
<dbReference type="Gene3D" id="3.30.70.1070">
    <property type="entry name" value="Sporulation related repeat"/>
    <property type="match status" value="1"/>
</dbReference>
<dbReference type="Pfam" id="PF05036">
    <property type="entry name" value="SPOR"/>
    <property type="match status" value="1"/>
</dbReference>
<evidence type="ECO:0000259" key="3">
    <source>
        <dbReference type="PROSITE" id="PS51724"/>
    </source>
</evidence>
<feature type="domain" description="SPOR" evidence="3">
    <location>
        <begin position="110"/>
        <end position="189"/>
    </location>
</feature>
<protein>
    <submittedName>
        <fullName evidence="4">Cell division protein FtsN</fullName>
    </submittedName>
</protein>
<evidence type="ECO:0000256" key="1">
    <source>
        <dbReference type="SAM" id="MobiDB-lite"/>
    </source>
</evidence>
<keyword evidence="2" id="KW-0472">Membrane</keyword>
<keyword evidence="2" id="KW-1133">Transmembrane helix</keyword>
<keyword evidence="4" id="KW-0132">Cell division</keyword>
<dbReference type="PANTHER" id="PTHR38687">
    <property type="entry name" value="CELL DIVISION PROTEIN DEDD-RELATED"/>
    <property type="match status" value="1"/>
</dbReference>
<feature type="region of interest" description="Disordered" evidence="1">
    <location>
        <begin position="1"/>
        <end position="30"/>
    </location>
</feature>
<dbReference type="SUPFAM" id="SSF110997">
    <property type="entry name" value="Sporulation related repeat"/>
    <property type="match status" value="1"/>
</dbReference>
<feature type="compositionally biased region" description="Basic residues" evidence="1">
    <location>
        <begin position="12"/>
        <end position="21"/>
    </location>
</feature>
<proteinExistence type="predicted"/>
<dbReference type="PANTHER" id="PTHR38687:SF2">
    <property type="entry name" value="CELL DIVISION PROTEIN FTSN"/>
    <property type="match status" value="1"/>
</dbReference>
<organism evidence="4 5">
    <name type="scientific">Marisediminitalea aggregata</name>
    <dbReference type="NCBI Taxonomy" id="634436"/>
    <lineage>
        <taxon>Bacteria</taxon>
        <taxon>Pseudomonadati</taxon>
        <taxon>Pseudomonadota</taxon>
        <taxon>Gammaproteobacteria</taxon>
        <taxon>Alteromonadales</taxon>
        <taxon>Alteromonadaceae</taxon>
        <taxon>Marisediminitalea</taxon>
    </lineage>
</organism>
<accession>A0A1M5I0U6</accession>
<dbReference type="OrthoDB" id="8558195at2"/>
<dbReference type="EMBL" id="FQWD01000002">
    <property type="protein sequence ID" value="SHG21908.1"/>
    <property type="molecule type" value="Genomic_DNA"/>
</dbReference>